<protein>
    <submittedName>
        <fullName evidence="1">Putative Secreted protein</fullName>
    </submittedName>
</protein>
<dbReference type="InterPro" id="IPR042307">
    <property type="entry name" value="Reeler_sf"/>
</dbReference>
<dbReference type="PANTHER" id="PTHR45828">
    <property type="entry name" value="CYTOCHROME B561/FERRIC REDUCTASE TRANSMEMBRANE"/>
    <property type="match status" value="1"/>
</dbReference>
<dbReference type="AlphaFoldDB" id="A0A0P5W211"/>
<dbReference type="PANTHER" id="PTHR45828:SF36">
    <property type="entry name" value="REELIN DOMAIN-CONTAINING PROTEIN"/>
    <property type="match status" value="1"/>
</dbReference>
<dbReference type="GO" id="GO:0016020">
    <property type="term" value="C:membrane"/>
    <property type="evidence" value="ECO:0007669"/>
    <property type="project" value="TreeGrafter"/>
</dbReference>
<name>A0A0P5W211_9CRUS</name>
<sequence>MNYYLLFLLMALARASPYGALQAACASMTPGHGFNPQNGTSPFIVMPLTSEIIQNSLVPIGLSSITSDYFKGFFIMAFSDNSSKPIGKFSIDVDGQSMSCFNGMDNAATHLINDDKSFVMLNWMPPYDFVGSVHFRTTFVKNVSHYWVSIKSDPVEVIQFFMPSSAAHFSSNSSLGLALLIFIVGMI</sequence>
<dbReference type="OrthoDB" id="6353267at2759"/>
<dbReference type="Pfam" id="PF02014">
    <property type="entry name" value="Reeler"/>
    <property type="match status" value="1"/>
</dbReference>
<reference evidence="1 2" key="1">
    <citation type="submission" date="2016-03" db="EMBL/GenBank/DDBJ databases">
        <title>EvidentialGene: Evidence-directed Construction of Genes on Genomes.</title>
        <authorList>
            <person name="Gilbert D.G."/>
            <person name="Choi J.-H."/>
            <person name="Mockaitis K."/>
            <person name="Colbourne J."/>
            <person name="Pfrender M."/>
        </authorList>
    </citation>
    <scope>NUCLEOTIDE SEQUENCE [LARGE SCALE GENOMIC DNA]</scope>
    <source>
        <strain evidence="1 2">Xinb3</strain>
        <tissue evidence="1">Complete organism</tissue>
    </source>
</reference>
<dbReference type="InterPro" id="IPR002861">
    <property type="entry name" value="Reeler_dom"/>
</dbReference>
<dbReference type="PROSITE" id="PS51019">
    <property type="entry name" value="REELIN"/>
    <property type="match status" value="1"/>
</dbReference>
<dbReference type="Proteomes" id="UP000076858">
    <property type="component" value="Unassembled WGS sequence"/>
</dbReference>
<dbReference type="STRING" id="35525.A0A0P5W211"/>
<dbReference type="Gene3D" id="2.60.40.4060">
    <property type="entry name" value="Reeler domain"/>
    <property type="match status" value="1"/>
</dbReference>
<dbReference type="EMBL" id="LRGB01003146">
    <property type="protein sequence ID" value="KZS03997.1"/>
    <property type="molecule type" value="Genomic_DNA"/>
</dbReference>
<gene>
    <name evidence="1" type="ORF">APZ42_033103</name>
</gene>
<accession>A0A0P5W211</accession>
<proteinExistence type="predicted"/>
<organism evidence="1 2">
    <name type="scientific">Daphnia magna</name>
    <dbReference type="NCBI Taxonomy" id="35525"/>
    <lineage>
        <taxon>Eukaryota</taxon>
        <taxon>Metazoa</taxon>
        <taxon>Ecdysozoa</taxon>
        <taxon>Arthropoda</taxon>
        <taxon>Crustacea</taxon>
        <taxon>Branchiopoda</taxon>
        <taxon>Diplostraca</taxon>
        <taxon>Cladocera</taxon>
        <taxon>Anomopoda</taxon>
        <taxon>Daphniidae</taxon>
        <taxon>Daphnia</taxon>
    </lineage>
</organism>
<evidence type="ECO:0000313" key="1">
    <source>
        <dbReference type="EMBL" id="KZS03997.1"/>
    </source>
</evidence>
<evidence type="ECO:0000313" key="2">
    <source>
        <dbReference type="Proteomes" id="UP000076858"/>
    </source>
</evidence>
<dbReference type="CDD" id="cd08544">
    <property type="entry name" value="Reeler"/>
    <property type="match status" value="1"/>
</dbReference>
<comment type="caution">
    <text evidence="1">The sequence shown here is derived from an EMBL/GenBank/DDBJ whole genome shotgun (WGS) entry which is preliminary data.</text>
</comment>
<dbReference type="InterPro" id="IPR051237">
    <property type="entry name" value="Ferric-chelate_Red/DefProt"/>
</dbReference>
<keyword evidence="2" id="KW-1185">Reference proteome</keyword>